<accession>A0A2W5T0M9</accession>
<organism evidence="1 2">
    <name type="scientific">Archangium gephyra</name>
    <dbReference type="NCBI Taxonomy" id="48"/>
    <lineage>
        <taxon>Bacteria</taxon>
        <taxon>Pseudomonadati</taxon>
        <taxon>Myxococcota</taxon>
        <taxon>Myxococcia</taxon>
        <taxon>Myxococcales</taxon>
        <taxon>Cystobacterineae</taxon>
        <taxon>Archangiaceae</taxon>
        <taxon>Archangium</taxon>
    </lineage>
</organism>
<dbReference type="Proteomes" id="UP000249061">
    <property type="component" value="Unassembled WGS sequence"/>
</dbReference>
<reference evidence="1 2" key="1">
    <citation type="submission" date="2017-08" db="EMBL/GenBank/DDBJ databases">
        <title>Infants hospitalized years apart are colonized by the same room-sourced microbial strains.</title>
        <authorList>
            <person name="Brooks B."/>
            <person name="Olm M.R."/>
            <person name="Firek B.A."/>
            <person name="Baker R."/>
            <person name="Thomas B.C."/>
            <person name="Morowitz M.J."/>
            <person name="Banfield J.F."/>
        </authorList>
    </citation>
    <scope>NUCLEOTIDE SEQUENCE [LARGE SCALE GENOMIC DNA]</scope>
    <source>
        <strain evidence="1">S2_003_000_R2_14</strain>
    </source>
</reference>
<evidence type="ECO:0000313" key="2">
    <source>
        <dbReference type="Proteomes" id="UP000249061"/>
    </source>
</evidence>
<name>A0A2W5T0M9_9BACT</name>
<dbReference type="AlphaFoldDB" id="A0A2W5T0M9"/>
<proteinExistence type="predicted"/>
<protein>
    <submittedName>
        <fullName evidence="1">Uncharacterized protein</fullName>
    </submittedName>
</protein>
<sequence length="59" mass="6500">MTDDVDMADQLVRFTPTGRAALHGEPEETLAPRTAGAPMLGWRSVLGDLRPSRHTRVSR</sequence>
<dbReference type="EMBL" id="QFQP01000038">
    <property type="protein sequence ID" value="PZR06393.1"/>
    <property type="molecule type" value="Genomic_DNA"/>
</dbReference>
<gene>
    <name evidence="1" type="ORF">DI536_30450</name>
</gene>
<comment type="caution">
    <text evidence="1">The sequence shown here is derived from an EMBL/GenBank/DDBJ whole genome shotgun (WGS) entry which is preliminary data.</text>
</comment>
<evidence type="ECO:0000313" key="1">
    <source>
        <dbReference type="EMBL" id="PZR06393.1"/>
    </source>
</evidence>